<gene>
    <name evidence="7" type="ORF">KHC33_11650</name>
</gene>
<dbReference type="GO" id="GO:0004252">
    <property type="term" value="F:serine-type endopeptidase activity"/>
    <property type="evidence" value="ECO:0007669"/>
    <property type="project" value="UniProtKB-UniRule"/>
</dbReference>
<evidence type="ECO:0000313" key="8">
    <source>
        <dbReference type="Proteomes" id="UP000680656"/>
    </source>
</evidence>
<evidence type="ECO:0000256" key="1">
    <source>
        <dbReference type="ARBA" id="ARBA00011073"/>
    </source>
</evidence>
<dbReference type="EMBL" id="CP075546">
    <property type="protein sequence ID" value="QVV87988.1"/>
    <property type="molecule type" value="Genomic_DNA"/>
</dbReference>
<keyword evidence="4 5" id="KW-0720">Serine protease</keyword>
<sequence length="567" mass="61724">MAEQSLDVRLVVYSAQNESGGYEPVPPEVILPDNITYSLRCPELGFITVDTDPNKTEYITNELLNLPWVDEIERDALRISGTVQYDEKITNNSPDQWAYSRIGIHNVRKPTQNLSICTIAVIDTGADFDHPDIGKLIRGYDWVEQDSRPEDIDGHGTALSDIVSQIGGFISSPANNSALSIIAERIGATNVSLPASHSALAITHATDAGAGIILMGYGGTEPSLAEERAITYAKEKGVLLIAPAGNEDSNTVHYPSDNFNVISVGSVAKTDGLSYFSNYGIYTELVAPGEDLISACTKNGYCMSSGTSFAAAQVAGVAGRIKNEYPGLTADEIRSILQTTATDLGRTGRDIYYGYGLLNAPDAMKAAEELRLQKTLKEFSSGNNFFEMKRNLGQKNSTLYDLTLNKGWNFVSIPAPLRSQKTCRDLFSKVNTDSHTIWTYRGVNSEWMPHNPDISPVPMEGILVFSDKLVSVPLVLETNRNSSKGVSPGWNLIGLPSITEISACDLLTGSNSTWVSILQFNGTRQQYDPAIISGAQGTFADTRKIQPFSSFWIYMETNGTFIRSSAS</sequence>
<evidence type="ECO:0000256" key="3">
    <source>
        <dbReference type="ARBA" id="ARBA00022801"/>
    </source>
</evidence>
<dbReference type="PROSITE" id="PS51892">
    <property type="entry name" value="SUBTILASE"/>
    <property type="match status" value="1"/>
</dbReference>
<dbReference type="InterPro" id="IPR015500">
    <property type="entry name" value="Peptidase_S8_subtilisin-rel"/>
</dbReference>
<dbReference type="KEGG" id="mrtj:KHC33_11650"/>
<dbReference type="PRINTS" id="PR00723">
    <property type="entry name" value="SUBTILISIN"/>
</dbReference>
<evidence type="ECO:0000256" key="5">
    <source>
        <dbReference type="PROSITE-ProRule" id="PRU01240"/>
    </source>
</evidence>
<dbReference type="AlphaFoldDB" id="A0A8E7EG71"/>
<feature type="domain" description="Peptidase S8/S53" evidence="6">
    <location>
        <begin position="118"/>
        <end position="356"/>
    </location>
</feature>
<dbReference type="PANTHER" id="PTHR43806:SF11">
    <property type="entry name" value="CEREVISIN-RELATED"/>
    <property type="match status" value="1"/>
</dbReference>
<dbReference type="InterPro" id="IPR000209">
    <property type="entry name" value="Peptidase_S8/S53_dom"/>
</dbReference>
<dbReference type="RefSeq" id="WP_214418805.1">
    <property type="nucleotide sequence ID" value="NZ_CP075546.1"/>
</dbReference>
<keyword evidence="3 5" id="KW-0378">Hydrolase</keyword>
<dbReference type="PANTHER" id="PTHR43806">
    <property type="entry name" value="PEPTIDASE S8"/>
    <property type="match status" value="1"/>
</dbReference>
<keyword evidence="8" id="KW-1185">Reference proteome</keyword>
<dbReference type="Pfam" id="PF00082">
    <property type="entry name" value="Peptidase_S8"/>
    <property type="match status" value="1"/>
</dbReference>
<keyword evidence="2 5" id="KW-0645">Protease</keyword>
<feature type="active site" description="Charge relay system" evidence="5">
    <location>
        <position position="155"/>
    </location>
</feature>
<organism evidence="7 8">
    <name type="scientific">Methanospirillum purgamenti</name>
    <dbReference type="NCBI Taxonomy" id="2834276"/>
    <lineage>
        <taxon>Archaea</taxon>
        <taxon>Methanobacteriati</taxon>
        <taxon>Methanobacteriota</taxon>
        <taxon>Stenosarchaea group</taxon>
        <taxon>Methanomicrobia</taxon>
        <taxon>Methanomicrobiales</taxon>
        <taxon>Methanospirillaceae</taxon>
        <taxon>Methanospirillum</taxon>
    </lineage>
</organism>
<proteinExistence type="inferred from homology"/>
<accession>A0A8E7EG71</accession>
<evidence type="ECO:0000256" key="4">
    <source>
        <dbReference type="ARBA" id="ARBA00022825"/>
    </source>
</evidence>
<dbReference type="Proteomes" id="UP000680656">
    <property type="component" value="Chromosome"/>
</dbReference>
<dbReference type="Gene3D" id="3.40.50.200">
    <property type="entry name" value="Peptidase S8/S53 domain"/>
    <property type="match status" value="1"/>
</dbReference>
<dbReference type="GO" id="GO:0006508">
    <property type="term" value="P:proteolysis"/>
    <property type="evidence" value="ECO:0007669"/>
    <property type="project" value="UniProtKB-KW"/>
</dbReference>
<dbReference type="GeneID" id="65097848"/>
<dbReference type="InterPro" id="IPR050131">
    <property type="entry name" value="Peptidase_S8_subtilisin-like"/>
</dbReference>
<reference evidence="7 8" key="1">
    <citation type="submission" date="2021-05" db="EMBL/GenBank/DDBJ databases">
        <title>A novel Methanospirillum isolate from a pyrite-forming mixed culture.</title>
        <authorList>
            <person name="Bunk B."/>
            <person name="Sproer C."/>
            <person name="Spring S."/>
            <person name="Pester M."/>
        </authorList>
    </citation>
    <scope>NUCLEOTIDE SEQUENCE [LARGE SCALE GENOMIC DNA]</scope>
    <source>
        <strain evidence="7 8">J.3.6.1-F.2.7.3</strain>
    </source>
</reference>
<comment type="similarity">
    <text evidence="1 5">Belongs to the peptidase S8 family.</text>
</comment>
<evidence type="ECO:0000259" key="6">
    <source>
        <dbReference type="Pfam" id="PF00082"/>
    </source>
</evidence>
<feature type="active site" description="Charge relay system" evidence="5">
    <location>
        <position position="123"/>
    </location>
</feature>
<dbReference type="InterPro" id="IPR036852">
    <property type="entry name" value="Peptidase_S8/S53_dom_sf"/>
</dbReference>
<dbReference type="SUPFAM" id="SSF52743">
    <property type="entry name" value="Subtilisin-like"/>
    <property type="match status" value="1"/>
</dbReference>
<evidence type="ECO:0000256" key="2">
    <source>
        <dbReference type="ARBA" id="ARBA00022670"/>
    </source>
</evidence>
<name>A0A8E7EG71_9EURY</name>
<evidence type="ECO:0000313" key="7">
    <source>
        <dbReference type="EMBL" id="QVV87988.1"/>
    </source>
</evidence>
<feature type="active site" description="Charge relay system" evidence="5">
    <location>
        <position position="308"/>
    </location>
</feature>
<protein>
    <submittedName>
        <fullName evidence="7">S8 family serine peptidase</fullName>
    </submittedName>
</protein>